<evidence type="ECO:0000313" key="2">
    <source>
        <dbReference type="Proteomes" id="UP000027222"/>
    </source>
</evidence>
<accession>A0A067S881</accession>
<dbReference type="AlphaFoldDB" id="A0A067S881"/>
<name>A0A067S881_GALM3</name>
<reference evidence="2" key="1">
    <citation type="journal article" date="2014" name="Proc. Natl. Acad. Sci. U.S.A.">
        <title>Extensive sampling of basidiomycete genomes demonstrates inadequacy of the white-rot/brown-rot paradigm for wood decay fungi.</title>
        <authorList>
            <person name="Riley R."/>
            <person name="Salamov A.A."/>
            <person name="Brown D.W."/>
            <person name="Nagy L.G."/>
            <person name="Floudas D."/>
            <person name="Held B.W."/>
            <person name="Levasseur A."/>
            <person name="Lombard V."/>
            <person name="Morin E."/>
            <person name="Otillar R."/>
            <person name="Lindquist E.A."/>
            <person name="Sun H."/>
            <person name="LaButti K.M."/>
            <person name="Schmutz J."/>
            <person name="Jabbour D."/>
            <person name="Luo H."/>
            <person name="Baker S.E."/>
            <person name="Pisabarro A.G."/>
            <person name="Walton J.D."/>
            <person name="Blanchette R.A."/>
            <person name="Henrissat B."/>
            <person name="Martin F."/>
            <person name="Cullen D."/>
            <person name="Hibbett D.S."/>
            <person name="Grigoriev I.V."/>
        </authorList>
    </citation>
    <scope>NUCLEOTIDE SEQUENCE [LARGE SCALE GENOMIC DNA]</scope>
    <source>
        <strain evidence="2">CBS 339.88</strain>
    </source>
</reference>
<gene>
    <name evidence="1" type="ORF">GALMADRAFT_162262</name>
</gene>
<sequence length="106" mass="11419">MRVEEEQLPVLPIGGSRILVRLTWAGSQAQNKQDEEETCLGLSSPLNQQAWHSGTIHHVIVGHGGSYAKLCVPVVYSVNLSRLGAFFASACSCAGIRTLSRAQTDL</sequence>
<evidence type="ECO:0000313" key="1">
    <source>
        <dbReference type="EMBL" id="KDR66142.1"/>
    </source>
</evidence>
<dbReference type="Proteomes" id="UP000027222">
    <property type="component" value="Unassembled WGS sequence"/>
</dbReference>
<keyword evidence="2" id="KW-1185">Reference proteome</keyword>
<protein>
    <submittedName>
        <fullName evidence="1">Uncharacterized protein</fullName>
    </submittedName>
</protein>
<organism evidence="1 2">
    <name type="scientific">Galerina marginata (strain CBS 339.88)</name>
    <dbReference type="NCBI Taxonomy" id="685588"/>
    <lineage>
        <taxon>Eukaryota</taxon>
        <taxon>Fungi</taxon>
        <taxon>Dikarya</taxon>
        <taxon>Basidiomycota</taxon>
        <taxon>Agaricomycotina</taxon>
        <taxon>Agaricomycetes</taxon>
        <taxon>Agaricomycetidae</taxon>
        <taxon>Agaricales</taxon>
        <taxon>Agaricineae</taxon>
        <taxon>Strophariaceae</taxon>
        <taxon>Galerina</taxon>
    </lineage>
</organism>
<dbReference type="HOGENOM" id="CLU_2223490_0_0_1"/>
<dbReference type="EMBL" id="KL142427">
    <property type="protein sequence ID" value="KDR66142.1"/>
    <property type="molecule type" value="Genomic_DNA"/>
</dbReference>
<proteinExistence type="predicted"/>